<dbReference type="CDD" id="cd06127">
    <property type="entry name" value="DEDDh"/>
    <property type="match status" value="1"/>
</dbReference>
<reference evidence="3" key="1">
    <citation type="journal article" date="2019" name="Int. J. Syst. Evol. Microbiol.">
        <title>The Global Catalogue of Microorganisms (GCM) 10K type strain sequencing project: providing services to taxonomists for standard genome sequencing and annotation.</title>
        <authorList>
            <consortium name="The Broad Institute Genomics Platform"/>
            <consortium name="The Broad Institute Genome Sequencing Center for Infectious Disease"/>
            <person name="Wu L."/>
            <person name="Ma J."/>
        </authorList>
    </citation>
    <scope>NUCLEOTIDE SEQUENCE [LARGE SCALE GENOMIC DNA]</scope>
    <source>
        <strain evidence="3">CCM 8604</strain>
    </source>
</reference>
<proteinExistence type="predicted"/>
<dbReference type="Pfam" id="PF00929">
    <property type="entry name" value="RNase_T"/>
    <property type="match status" value="1"/>
</dbReference>
<keyword evidence="3" id="KW-1185">Reference proteome</keyword>
<dbReference type="InterPro" id="IPR013520">
    <property type="entry name" value="Ribonucl_H"/>
</dbReference>
<feature type="domain" description="Exonuclease" evidence="1">
    <location>
        <begin position="24"/>
        <end position="218"/>
    </location>
</feature>
<keyword evidence="2" id="KW-0540">Nuclease</keyword>
<evidence type="ECO:0000259" key="1">
    <source>
        <dbReference type="SMART" id="SM00479"/>
    </source>
</evidence>
<keyword evidence="2" id="KW-0378">Hydrolase</keyword>
<dbReference type="InterPro" id="IPR036397">
    <property type="entry name" value="RNaseH_sf"/>
</dbReference>
<keyword evidence="2" id="KW-0269">Exonuclease</keyword>
<dbReference type="EMBL" id="JBHTHQ010000021">
    <property type="protein sequence ID" value="MFD0705126.1"/>
    <property type="molecule type" value="Genomic_DNA"/>
</dbReference>
<gene>
    <name evidence="2" type="ORF">ACFQY8_05130</name>
</gene>
<accession>A0ABW2Y956</accession>
<protein>
    <submittedName>
        <fullName evidence="2">Exonuclease domain-containing protein</fullName>
    </submittedName>
</protein>
<dbReference type="Gene3D" id="3.30.420.10">
    <property type="entry name" value="Ribonuclease H-like superfamily/Ribonuclease H"/>
    <property type="match status" value="1"/>
</dbReference>
<dbReference type="SMART" id="SM00479">
    <property type="entry name" value="EXOIII"/>
    <property type="match status" value="1"/>
</dbReference>
<dbReference type="GO" id="GO:0004527">
    <property type="term" value="F:exonuclease activity"/>
    <property type="evidence" value="ECO:0007669"/>
    <property type="project" value="UniProtKB-KW"/>
</dbReference>
<dbReference type="SUPFAM" id="SSF53098">
    <property type="entry name" value="Ribonuclease H-like"/>
    <property type="match status" value="1"/>
</dbReference>
<dbReference type="InterPro" id="IPR012337">
    <property type="entry name" value="RNaseH-like_sf"/>
</dbReference>
<organism evidence="2 3">
    <name type="scientific">Alloscardovia venturai</name>
    <dbReference type="NCBI Taxonomy" id="1769421"/>
    <lineage>
        <taxon>Bacteria</taxon>
        <taxon>Bacillati</taxon>
        <taxon>Actinomycetota</taxon>
        <taxon>Actinomycetes</taxon>
        <taxon>Bifidobacteriales</taxon>
        <taxon>Bifidobacteriaceae</taxon>
        <taxon>Alloscardovia</taxon>
    </lineage>
</organism>
<sequence length="259" mass="28835">MTSLLDAINAIDTQPLDTPLRSTYILGFDTETTGTRYGSDAIVSACLVLRNPSTGFDGDVIGYWEINPGIPMDPYASKVNGFTDEYLQAHGREQRAAIKEISHAIVTAQLKNIPLLAYNAPFDIAMLNGDLKRIGMADLTTTINDTDDETFLSGATKELLVIDPLIIDREVSKRKGKHKLIDTTEYYGVQPHGSFHDATADTIAAVDLIEPMSRLFDEVGQLQLKDLMSYQRTSYNAWKKNFNGWLENQGRMPIRGSWL</sequence>
<comment type="caution">
    <text evidence="2">The sequence shown here is derived from an EMBL/GenBank/DDBJ whole genome shotgun (WGS) entry which is preliminary data.</text>
</comment>
<dbReference type="RefSeq" id="WP_377938822.1">
    <property type="nucleotide sequence ID" value="NZ_JBHTHQ010000021.1"/>
</dbReference>
<evidence type="ECO:0000313" key="3">
    <source>
        <dbReference type="Proteomes" id="UP001597036"/>
    </source>
</evidence>
<name>A0ABW2Y956_9BIFI</name>
<evidence type="ECO:0000313" key="2">
    <source>
        <dbReference type="EMBL" id="MFD0705126.1"/>
    </source>
</evidence>
<dbReference type="Proteomes" id="UP001597036">
    <property type="component" value="Unassembled WGS sequence"/>
</dbReference>